<dbReference type="Proteomes" id="UP001501116">
    <property type="component" value="Unassembled WGS sequence"/>
</dbReference>
<accession>A0ABP5C2C8</accession>
<dbReference type="InterPro" id="IPR018060">
    <property type="entry name" value="HTH_AraC"/>
</dbReference>
<keyword evidence="6" id="KW-1185">Reference proteome</keyword>
<evidence type="ECO:0000313" key="6">
    <source>
        <dbReference type="Proteomes" id="UP001501116"/>
    </source>
</evidence>
<dbReference type="Pfam" id="PF12833">
    <property type="entry name" value="HTH_18"/>
    <property type="match status" value="1"/>
</dbReference>
<evidence type="ECO:0000256" key="2">
    <source>
        <dbReference type="ARBA" id="ARBA00023125"/>
    </source>
</evidence>
<evidence type="ECO:0000313" key="5">
    <source>
        <dbReference type="EMBL" id="GAA1955733.1"/>
    </source>
</evidence>
<dbReference type="Gene3D" id="1.10.10.60">
    <property type="entry name" value="Homeodomain-like"/>
    <property type="match status" value="1"/>
</dbReference>
<dbReference type="Pfam" id="PF12625">
    <property type="entry name" value="Arabinose_bd"/>
    <property type="match status" value="1"/>
</dbReference>
<dbReference type="RefSeq" id="WP_344417400.1">
    <property type="nucleotide sequence ID" value="NZ_BAAANN010000009.1"/>
</dbReference>
<dbReference type="SUPFAM" id="SSF46689">
    <property type="entry name" value="Homeodomain-like"/>
    <property type="match status" value="1"/>
</dbReference>
<keyword evidence="3" id="KW-0804">Transcription</keyword>
<keyword evidence="1" id="KW-0805">Transcription regulation</keyword>
<protein>
    <submittedName>
        <fullName evidence="5">AraC family transcriptional regulator</fullName>
    </submittedName>
</protein>
<dbReference type="PANTHER" id="PTHR47894:SF1">
    <property type="entry name" value="HTH-TYPE TRANSCRIPTIONAL REGULATOR VQSM"/>
    <property type="match status" value="1"/>
</dbReference>
<dbReference type="InterPro" id="IPR009057">
    <property type="entry name" value="Homeodomain-like_sf"/>
</dbReference>
<evidence type="ECO:0000259" key="4">
    <source>
        <dbReference type="PROSITE" id="PS01124"/>
    </source>
</evidence>
<proteinExistence type="predicted"/>
<dbReference type="PROSITE" id="PS01124">
    <property type="entry name" value="HTH_ARAC_FAMILY_2"/>
    <property type="match status" value="1"/>
</dbReference>
<name>A0ABP5C2C8_9PSEU</name>
<gene>
    <name evidence="5" type="ORF">GCM10009754_26870</name>
</gene>
<keyword evidence="2" id="KW-0238">DNA-binding</keyword>
<organism evidence="5 6">
    <name type="scientific">Amycolatopsis minnesotensis</name>
    <dbReference type="NCBI Taxonomy" id="337894"/>
    <lineage>
        <taxon>Bacteria</taxon>
        <taxon>Bacillati</taxon>
        <taxon>Actinomycetota</taxon>
        <taxon>Actinomycetes</taxon>
        <taxon>Pseudonocardiales</taxon>
        <taxon>Pseudonocardiaceae</taxon>
        <taxon>Amycolatopsis</taxon>
    </lineage>
</organism>
<dbReference type="SMART" id="SM00342">
    <property type="entry name" value="HTH_ARAC"/>
    <property type="match status" value="1"/>
</dbReference>
<evidence type="ECO:0000256" key="1">
    <source>
        <dbReference type="ARBA" id="ARBA00023015"/>
    </source>
</evidence>
<comment type="caution">
    <text evidence="5">The sequence shown here is derived from an EMBL/GenBank/DDBJ whole genome shotgun (WGS) entry which is preliminary data.</text>
</comment>
<dbReference type="PANTHER" id="PTHR47894">
    <property type="entry name" value="HTH-TYPE TRANSCRIPTIONAL REGULATOR GADX"/>
    <property type="match status" value="1"/>
</dbReference>
<evidence type="ECO:0000256" key="3">
    <source>
        <dbReference type="ARBA" id="ARBA00023163"/>
    </source>
</evidence>
<dbReference type="EMBL" id="BAAANN010000009">
    <property type="protein sequence ID" value="GAA1955733.1"/>
    <property type="molecule type" value="Genomic_DNA"/>
</dbReference>
<dbReference type="InterPro" id="IPR032687">
    <property type="entry name" value="AraC-type_N"/>
</dbReference>
<sequence>MAELAAPAVRDWDFPRSAASIALISRFGAERGLGENVMLRGTALDAARLRDPELQVDARQELAVVRNLVRAVGERADSTALDLGCRYRVTTFGIFGFACVSSPTLRDAMTFALRYLDLSFTFCIPSVSVEGDAIVLTMHDDKVPADVARFLVLRDLSAIVTVLRDLLPAVELRALTFRHATPSTTDSYHKVFRIVPVFSAPSCAATIDAGFLSHPLPQANEHTVAICEAQCRAMVTRRRRRSGIAHEVRERLIRVGGVDSGMDEVARWLAMSPRTLRRRLTEAGTSYRGLVDEVRQTLAEEMLATGALSVEDVAVRLGYAEASSFIYAFKRWTGTTPAAFARRPAR</sequence>
<reference evidence="6" key="1">
    <citation type="journal article" date="2019" name="Int. J. Syst. Evol. Microbiol.">
        <title>The Global Catalogue of Microorganisms (GCM) 10K type strain sequencing project: providing services to taxonomists for standard genome sequencing and annotation.</title>
        <authorList>
            <consortium name="The Broad Institute Genomics Platform"/>
            <consortium name="The Broad Institute Genome Sequencing Center for Infectious Disease"/>
            <person name="Wu L."/>
            <person name="Ma J."/>
        </authorList>
    </citation>
    <scope>NUCLEOTIDE SEQUENCE [LARGE SCALE GENOMIC DNA]</scope>
    <source>
        <strain evidence="6">JCM 14545</strain>
    </source>
</reference>
<feature type="domain" description="HTH araC/xylS-type" evidence="4">
    <location>
        <begin position="242"/>
        <end position="343"/>
    </location>
</feature>